<evidence type="ECO:0000256" key="1">
    <source>
        <dbReference type="SAM" id="Phobius"/>
    </source>
</evidence>
<keyword evidence="4" id="KW-1185">Reference proteome</keyword>
<proteinExistence type="predicted"/>
<accession>A7T1W4</accession>
<evidence type="ECO:0000313" key="4">
    <source>
        <dbReference type="Proteomes" id="UP000001593"/>
    </source>
</evidence>
<evidence type="ECO:0000259" key="2">
    <source>
        <dbReference type="Pfam" id="PF12783"/>
    </source>
</evidence>
<keyword evidence="1" id="KW-0812">Transmembrane</keyword>
<dbReference type="eggNOG" id="KOG0928">
    <property type="taxonomic scope" value="Eukaryota"/>
</dbReference>
<evidence type="ECO:0000313" key="3">
    <source>
        <dbReference type="EMBL" id="EDO30048.1"/>
    </source>
</evidence>
<dbReference type="EMBL" id="DS470164">
    <property type="protein sequence ID" value="EDO30048.1"/>
    <property type="molecule type" value="Genomic_DNA"/>
</dbReference>
<dbReference type="Pfam" id="PF12783">
    <property type="entry name" value="Sec7-like_HUS"/>
    <property type="match status" value="1"/>
</dbReference>
<name>A7T1W4_NEMVE</name>
<dbReference type="InterPro" id="IPR032691">
    <property type="entry name" value="Mon2/Sec7/BIG1-like_HUS"/>
</dbReference>
<dbReference type="AlphaFoldDB" id="A7T1W4"/>
<dbReference type="Proteomes" id="UP000001593">
    <property type="component" value="Unassembled WGS sequence"/>
</dbReference>
<dbReference type="STRING" id="45351.A7T1W4"/>
<keyword evidence="1" id="KW-1133">Transmembrane helix</keyword>
<feature type="domain" description="Mon2/Sec7/BIG1-like HUS" evidence="2">
    <location>
        <begin position="21"/>
        <end position="90"/>
    </location>
</feature>
<organism evidence="3 4">
    <name type="scientific">Nematostella vectensis</name>
    <name type="common">Starlet sea anemone</name>
    <dbReference type="NCBI Taxonomy" id="45351"/>
    <lineage>
        <taxon>Eukaryota</taxon>
        <taxon>Metazoa</taxon>
        <taxon>Cnidaria</taxon>
        <taxon>Anthozoa</taxon>
        <taxon>Hexacorallia</taxon>
        <taxon>Actiniaria</taxon>
        <taxon>Edwardsiidae</taxon>
        <taxon>Nematostella</taxon>
    </lineage>
</organism>
<sequence>MKQSFFIRLMSDVASCNTENLLIQCDFLGLFAMALRVCFLLFEALRVHLKLQFEMFFKKLMEILTMDMQGVHYEKRELVLDAINQYFGEPFRSINGYKRRPRR</sequence>
<dbReference type="HOGENOM" id="CLU_2266915_0_0_1"/>
<protein>
    <recommendedName>
        <fullName evidence="2">Mon2/Sec7/BIG1-like HUS domain-containing protein</fullName>
    </recommendedName>
</protein>
<dbReference type="InParanoid" id="A7T1W4"/>
<keyword evidence="1" id="KW-0472">Membrane</keyword>
<gene>
    <name evidence="3" type="ORF">NEMVEDRAFT_v1g221089</name>
</gene>
<feature type="transmembrane region" description="Helical" evidence="1">
    <location>
        <begin position="27"/>
        <end position="49"/>
    </location>
</feature>
<reference evidence="3 4" key="1">
    <citation type="journal article" date="2007" name="Science">
        <title>Sea anemone genome reveals ancestral eumetazoan gene repertoire and genomic organization.</title>
        <authorList>
            <person name="Putnam N.H."/>
            <person name="Srivastava M."/>
            <person name="Hellsten U."/>
            <person name="Dirks B."/>
            <person name="Chapman J."/>
            <person name="Salamov A."/>
            <person name="Terry A."/>
            <person name="Shapiro H."/>
            <person name="Lindquist E."/>
            <person name="Kapitonov V.V."/>
            <person name="Jurka J."/>
            <person name="Genikhovich G."/>
            <person name="Grigoriev I.V."/>
            <person name="Lucas S.M."/>
            <person name="Steele R.E."/>
            <person name="Finnerty J.R."/>
            <person name="Technau U."/>
            <person name="Martindale M.Q."/>
            <person name="Rokhsar D.S."/>
        </authorList>
    </citation>
    <scope>NUCLEOTIDE SEQUENCE [LARGE SCALE GENOMIC DNA]</scope>
    <source>
        <strain evidence="4">CH2 X CH6</strain>
    </source>
</reference>
<dbReference type="PhylomeDB" id="A7T1W4"/>